<dbReference type="AlphaFoldDB" id="A0A1T4SFG7"/>
<evidence type="ECO:0000313" key="3">
    <source>
        <dbReference type="EMBL" id="SKA26913.1"/>
    </source>
</evidence>
<gene>
    <name evidence="3" type="ORF">SAMN05428963_110136</name>
</gene>
<protein>
    <submittedName>
        <fullName evidence="3">Response regulator receiver domain-containing protein</fullName>
    </submittedName>
</protein>
<dbReference type="GO" id="GO:0000160">
    <property type="term" value="P:phosphorelay signal transduction system"/>
    <property type="evidence" value="ECO:0007669"/>
    <property type="project" value="InterPro"/>
</dbReference>
<reference evidence="3 4" key="1">
    <citation type="submission" date="2017-02" db="EMBL/GenBank/DDBJ databases">
        <authorList>
            <person name="Peterson S.W."/>
        </authorList>
    </citation>
    <scope>NUCLEOTIDE SEQUENCE [LARGE SCALE GENOMIC DNA]</scope>
    <source>
        <strain evidence="3 4">USBA 369</strain>
    </source>
</reference>
<dbReference type="PROSITE" id="PS50110">
    <property type="entry name" value="RESPONSE_REGULATORY"/>
    <property type="match status" value="1"/>
</dbReference>
<dbReference type="InterPro" id="IPR011006">
    <property type="entry name" value="CheY-like_superfamily"/>
</dbReference>
<organism evidence="3 4">
    <name type="scientific">Consotaella salsifontis</name>
    <dbReference type="NCBI Taxonomy" id="1365950"/>
    <lineage>
        <taxon>Bacteria</taxon>
        <taxon>Pseudomonadati</taxon>
        <taxon>Pseudomonadota</taxon>
        <taxon>Alphaproteobacteria</taxon>
        <taxon>Hyphomicrobiales</taxon>
        <taxon>Aurantimonadaceae</taxon>
        <taxon>Consotaella</taxon>
    </lineage>
</organism>
<evidence type="ECO:0000259" key="2">
    <source>
        <dbReference type="PROSITE" id="PS50110"/>
    </source>
</evidence>
<keyword evidence="1" id="KW-0597">Phosphoprotein</keyword>
<dbReference type="EMBL" id="FUXL01000010">
    <property type="protein sequence ID" value="SKA26913.1"/>
    <property type="molecule type" value="Genomic_DNA"/>
</dbReference>
<dbReference type="STRING" id="1365950.SAMN05428963_110136"/>
<sequence>MTDEASFSGCRILVVEDEYYLAADAARVLREAGAEILGPCSSEEAARMELEEQRPRAAVVDINLGLGPSFAFAETLKDLGIPFVFITGYDREAIPPEFVGIERLEKPVLLSDLVAAVARLLGRNT</sequence>
<name>A0A1T4SFG7_9HYPH</name>
<proteinExistence type="predicted"/>
<dbReference type="Proteomes" id="UP000190135">
    <property type="component" value="Unassembled WGS sequence"/>
</dbReference>
<dbReference type="Gene3D" id="3.40.50.2300">
    <property type="match status" value="1"/>
</dbReference>
<dbReference type="SMART" id="SM00448">
    <property type="entry name" value="REC"/>
    <property type="match status" value="1"/>
</dbReference>
<accession>A0A1T4SFG7</accession>
<dbReference type="SUPFAM" id="SSF52172">
    <property type="entry name" value="CheY-like"/>
    <property type="match status" value="1"/>
</dbReference>
<feature type="modified residue" description="4-aspartylphosphate" evidence="1">
    <location>
        <position position="61"/>
    </location>
</feature>
<dbReference type="InterPro" id="IPR001789">
    <property type="entry name" value="Sig_transdc_resp-reg_receiver"/>
</dbReference>
<evidence type="ECO:0000313" key="4">
    <source>
        <dbReference type="Proteomes" id="UP000190135"/>
    </source>
</evidence>
<evidence type="ECO:0000256" key="1">
    <source>
        <dbReference type="PROSITE-ProRule" id="PRU00169"/>
    </source>
</evidence>
<keyword evidence="4" id="KW-1185">Reference proteome</keyword>
<feature type="domain" description="Response regulatory" evidence="2">
    <location>
        <begin position="11"/>
        <end position="121"/>
    </location>
</feature>